<sequence length="810" mass="89231">MYKPPPSLLSRSLPVYHLTASNTSLGKTIFSTLLCRQLLAKKQTPYYLKPVSTGPLSEADDVHIEKFAKGSKIACLFRYGEAVSPHIAARGVKPPNDHEIVTAISDQVKKWTKSYERRGEGMIIVEGAGGVHSPTPSGTSQVDALRPLRMPVFLVGDPKLGGISATISAWESLHLRGYDIDSVLIFQEEKYGNYAYLSKYFQERGVNTTTVPPPPNQLPNLQEDEESMSSYYSSVAQSGEIEALLEASHQRNISRIEDLEQMAKKAHEKIWYPFTQMKHLSADKILPIDSAFGDYFQTLSTQNKSKSGEPARENLLTPTLDGSGSWWTQGLGHGNPALSLAAAYTSGRYGHCIFASTVHAPSLKLAEHLLTNLKNPRLSRVFYSDNGSTGMEVAVKMALTAASKHYTWGNDTEKSREVGIIGLKGSYHGDTIGAMDLSEGSVYNEKVHWYKGRGLWFDVPKVWMKDGKWVVYDETGQNIEETFDELGSVFNSQRDSSKLKKKYEEHISAELRKANDKGMKFGALVLEPIILGAGGMLFCDPLFQRTLTNVIRNIPEELLGEANPPPKGYKSSSNQWTGLPVIHDEVFTGLYRLGHFSPSTLLHTHPDISVHAKLLTGGLLPLCTTVASESIYEAFLGDEKSEALLHGHSYTGHAVGCEVARVGLETMDKLNSDKNGAWEGFRNDWNSEAGELVSKSALKIENASENNQVWSIWSKSFVRSISHLESVDGVIALGSVLAITFKDEQGGGYTSRVTETVRESMLDGKAAGIDREWNIHARILGNVVYLMGSQVMTPEQVKTIQDRLGGILGL</sequence>
<evidence type="ECO:0000256" key="1">
    <source>
        <dbReference type="ARBA" id="ARBA00004173"/>
    </source>
</evidence>
<keyword evidence="2" id="KW-0032">Aminotransferase</keyword>
<comment type="subcellular location">
    <subcellularLocation>
        <location evidence="1">Mitochondrion</location>
    </subcellularLocation>
</comment>
<keyword evidence="3" id="KW-0808">Transferase</keyword>
<dbReference type="PANTHER" id="PTHR42684:SF3">
    <property type="entry name" value="ADENOSYLMETHIONINE-8-AMINO-7-OXONONANOATE AMINOTRANSFERASE"/>
    <property type="match status" value="1"/>
</dbReference>
<dbReference type="AlphaFoldDB" id="A0A4Z1JAG8"/>
<dbReference type="Pfam" id="PF13500">
    <property type="entry name" value="AAA_26"/>
    <property type="match status" value="1"/>
</dbReference>
<dbReference type="InterPro" id="IPR022357">
    <property type="entry name" value="MIP_CS"/>
</dbReference>
<proteinExistence type="predicted"/>
<organism evidence="5 6">
    <name type="scientific">Botryotinia narcissicola</name>
    <dbReference type="NCBI Taxonomy" id="278944"/>
    <lineage>
        <taxon>Eukaryota</taxon>
        <taxon>Fungi</taxon>
        <taxon>Dikarya</taxon>
        <taxon>Ascomycota</taxon>
        <taxon>Pezizomycotina</taxon>
        <taxon>Leotiomycetes</taxon>
        <taxon>Helotiales</taxon>
        <taxon>Sclerotiniaceae</taxon>
        <taxon>Botryotinia</taxon>
    </lineage>
</organism>
<gene>
    <name evidence="5" type="ORF">BOTNAR_0024g00130</name>
</gene>
<dbReference type="FunFam" id="3.90.1150.10:FF:000080">
    <property type="entry name" value="Bifunctional dethiobiotin synthetase/adenosylmethionine-8-amino-7-oxononanoate aminotransferase"/>
    <property type="match status" value="1"/>
</dbReference>
<dbReference type="EMBL" id="PQXJ01000024">
    <property type="protein sequence ID" value="TGO68462.1"/>
    <property type="molecule type" value="Genomic_DNA"/>
</dbReference>
<dbReference type="OrthoDB" id="425114at2759"/>
<keyword evidence="6" id="KW-1185">Reference proteome</keyword>
<accession>A0A4Z1JAG8</accession>
<dbReference type="Gene3D" id="3.90.1150.10">
    <property type="entry name" value="Aspartate Aminotransferase, domain 1"/>
    <property type="match status" value="1"/>
</dbReference>
<evidence type="ECO:0008006" key="7">
    <source>
        <dbReference type="Google" id="ProtNLM"/>
    </source>
</evidence>
<dbReference type="GO" id="GO:0005739">
    <property type="term" value="C:mitochondrion"/>
    <property type="evidence" value="ECO:0007669"/>
    <property type="project" value="UniProtKB-SubCell"/>
</dbReference>
<evidence type="ECO:0000256" key="4">
    <source>
        <dbReference type="ARBA" id="ARBA00022898"/>
    </source>
</evidence>
<protein>
    <recommendedName>
        <fullName evidence="7">Dethiobiotin synthase</fullName>
    </recommendedName>
</protein>
<evidence type="ECO:0000313" key="5">
    <source>
        <dbReference type="EMBL" id="TGO68462.1"/>
    </source>
</evidence>
<comment type="caution">
    <text evidence="5">The sequence shown here is derived from an EMBL/GenBank/DDBJ whole genome shotgun (WGS) entry which is preliminary data.</text>
</comment>
<dbReference type="GO" id="GO:0004141">
    <property type="term" value="F:dethiobiotin synthase activity"/>
    <property type="evidence" value="ECO:0007669"/>
    <property type="project" value="TreeGrafter"/>
</dbReference>
<dbReference type="Gene3D" id="3.40.640.10">
    <property type="entry name" value="Type I PLP-dependent aspartate aminotransferase-like (Major domain)"/>
    <property type="match status" value="1"/>
</dbReference>
<evidence type="ECO:0000256" key="2">
    <source>
        <dbReference type="ARBA" id="ARBA00022576"/>
    </source>
</evidence>
<dbReference type="InterPro" id="IPR005814">
    <property type="entry name" value="Aminotrans_3"/>
</dbReference>
<dbReference type="InterPro" id="IPR015424">
    <property type="entry name" value="PyrdxlP-dep_Trfase"/>
</dbReference>
<name>A0A4Z1JAG8_9HELO</name>
<dbReference type="Gene3D" id="3.40.50.300">
    <property type="entry name" value="P-loop containing nucleotide triphosphate hydrolases"/>
    <property type="match status" value="1"/>
</dbReference>
<reference evidence="5 6" key="1">
    <citation type="submission" date="2017-12" db="EMBL/GenBank/DDBJ databases">
        <title>Comparative genomics of Botrytis spp.</title>
        <authorList>
            <person name="Valero-Jimenez C.A."/>
            <person name="Tapia P."/>
            <person name="Veloso J."/>
            <person name="Silva-Moreno E."/>
            <person name="Staats M."/>
            <person name="Valdes J.H."/>
            <person name="Van Kan J.A.L."/>
        </authorList>
    </citation>
    <scope>NUCLEOTIDE SEQUENCE [LARGE SCALE GENOMIC DNA]</scope>
    <source>
        <strain evidence="5 6">MUCL2120</strain>
    </source>
</reference>
<dbReference type="CDD" id="cd03109">
    <property type="entry name" value="DTBS"/>
    <property type="match status" value="1"/>
</dbReference>
<dbReference type="Proteomes" id="UP000297452">
    <property type="component" value="Unassembled WGS sequence"/>
</dbReference>
<dbReference type="PROSITE" id="PS00221">
    <property type="entry name" value="MIP"/>
    <property type="match status" value="1"/>
</dbReference>
<dbReference type="SUPFAM" id="SSF53383">
    <property type="entry name" value="PLP-dependent transferases"/>
    <property type="match status" value="1"/>
</dbReference>
<evidence type="ECO:0000256" key="3">
    <source>
        <dbReference type="ARBA" id="ARBA00022679"/>
    </source>
</evidence>
<dbReference type="SUPFAM" id="SSF52540">
    <property type="entry name" value="P-loop containing nucleoside triphosphate hydrolases"/>
    <property type="match status" value="1"/>
</dbReference>
<dbReference type="PANTHER" id="PTHR42684">
    <property type="entry name" value="ADENOSYLMETHIONINE-8-AMINO-7-OXONONANOATE AMINOTRANSFERASE"/>
    <property type="match status" value="1"/>
</dbReference>
<dbReference type="Pfam" id="PF00202">
    <property type="entry name" value="Aminotran_3"/>
    <property type="match status" value="2"/>
</dbReference>
<dbReference type="InterPro" id="IPR049704">
    <property type="entry name" value="Aminotrans_3_PPA_site"/>
</dbReference>
<keyword evidence="4" id="KW-0663">Pyridoxal phosphate</keyword>
<dbReference type="InterPro" id="IPR015421">
    <property type="entry name" value="PyrdxlP-dep_Trfase_major"/>
</dbReference>
<dbReference type="InterPro" id="IPR015422">
    <property type="entry name" value="PyrdxlP-dep_Trfase_small"/>
</dbReference>
<dbReference type="PROSITE" id="PS00600">
    <property type="entry name" value="AA_TRANSFER_CLASS_3"/>
    <property type="match status" value="1"/>
</dbReference>
<dbReference type="InterPro" id="IPR027417">
    <property type="entry name" value="P-loop_NTPase"/>
</dbReference>
<evidence type="ECO:0000313" key="6">
    <source>
        <dbReference type="Proteomes" id="UP000297452"/>
    </source>
</evidence>
<dbReference type="GO" id="GO:0009102">
    <property type="term" value="P:biotin biosynthetic process"/>
    <property type="evidence" value="ECO:0007669"/>
    <property type="project" value="TreeGrafter"/>
</dbReference>
<dbReference type="STRING" id="278944.A0A4Z1JAG8"/>
<dbReference type="GO" id="GO:0004015">
    <property type="term" value="F:adenosylmethionine-8-amino-7-oxononanoate transaminase activity"/>
    <property type="evidence" value="ECO:0007669"/>
    <property type="project" value="TreeGrafter"/>
</dbReference>
<dbReference type="GO" id="GO:0030170">
    <property type="term" value="F:pyridoxal phosphate binding"/>
    <property type="evidence" value="ECO:0007669"/>
    <property type="project" value="InterPro"/>
</dbReference>